<evidence type="ECO:0000259" key="2">
    <source>
        <dbReference type="Pfam" id="PF03551"/>
    </source>
</evidence>
<evidence type="ECO:0000313" key="3">
    <source>
        <dbReference type="EMBL" id="SCL50068.1"/>
    </source>
</evidence>
<feature type="region of interest" description="Disordered" evidence="1">
    <location>
        <begin position="97"/>
        <end position="117"/>
    </location>
</feature>
<evidence type="ECO:0000256" key="1">
    <source>
        <dbReference type="SAM" id="MobiDB-lite"/>
    </source>
</evidence>
<dbReference type="Proteomes" id="UP000198605">
    <property type="component" value="Unassembled WGS sequence"/>
</dbReference>
<accession>A0A1C6U7Z0</accession>
<dbReference type="InterPro" id="IPR036390">
    <property type="entry name" value="WH_DNA-bd_sf"/>
</dbReference>
<gene>
    <name evidence="3" type="ORF">GA0070603_0901</name>
</gene>
<reference evidence="4" key="1">
    <citation type="submission" date="2016-06" db="EMBL/GenBank/DDBJ databases">
        <authorList>
            <person name="Varghese N."/>
            <person name="Submissions Spin"/>
        </authorList>
    </citation>
    <scope>NUCLEOTIDE SEQUENCE [LARGE SCALE GENOMIC DNA]</scope>
    <source>
        <strain evidence="4">DSM 44151</strain>
    </source>
</reference>
<dbReference type="InterPro" id="IPR005149">
    <property type="entry name" value="Tscrpt_reg_PadR_N"/>
</dbReference>
<dbReference type="InterPro" id="IPR036388">
    <property type="entry name" value="WH-like_DNA-bd_sf"/>
</dbReference>
<keyword evidence="4" id="KW-1185">Reference proteome</keyword>
<organism evidence="3 4">
    <name type="scientific">Micromonospora chersina</name>
    <dbReference type="NCBI Taxonomy" id="47854"/>
    <lineage>
        <taxon>Bacteria</taxon>
        <taxon>Bacillati</taxon>
        <taxon>Actinomycetota</taxon>
        <taxon>Actinomycetes</taxon>
        <taxon>Micromonosporales</taxon>
        <taxon>Micromonosporaceae</taxon>
        <taxon>Micromonospora</taxon>
    </lineage>
</organism>
<dbReference type="SUPFAM" id="SSF46785">
    <property type="entry name" value="Winged helix' DNA-binding domain"/>
    <property type="match status" value="1"/>
</dbReference>
<dbReference type="PANTHER" id="PTHR33169">
    <property type="entry name" value="PADR-FAMILY TRANSCRIPTIONAL REGULATOR"/>
    <property type="match status" value="1"/>
</dbReference>
<dbReference type="PANTHER" id="PTHR33169:SF27">
    <property type="entry name" value="TRANSCRIPTIONAL REGULATOR PADR FAMILY PROTEIN"/>
    <property type="match status" value="1"/>
</dbReference>
<dbReference type="Gene3D" id="1.10.10.10">
    <property type="entry name" value="Winged helix-like DNA-binding domain superfamily/Winged helix DNA-binding domain"/>
    <property type="match status" value="1"/>
</dbReference>
<dbReference type="Pfam" id="PF03551">
    <property type="entry name" value="PadR"/>
    <property type="match status" value="1"/>
</dbReference>
<protein>
    <submittedName>
        <fullName evidence="3">Transcriptional regulator PadR-like family protein</fullName>
    </submittedName>
</protein>
<dbReference type="STRING" id="47854.GA0070603_0901"/>
<proteinExistence type="predicted"/>
<evidence type="ECO:0000313" key="4">
    <source>
        <dbReference type="Proteomes" id="UP000198605"/>
    </source>
</evidence>
<dbReference type="InterPro" id="IPR052509">
    <property type="entry name" value="Metal_resp_DNA-bind_regulator"/>
</dbReference>
<dbReference type="EMBL" id="FMIB01000002">
    <property type="protein sequence ID" value="SCL50068.1"/>
    <property type="molecule type" value="Genomic_DNA"/>
</dbReference>
<dbReference type="AlphaFoldDB" id="A0A1C6U7Z0"/>
<feature type="domain" description="Transcription regulator PadR N-terminal" evidence="2">
    <location>
        <begin position="23"/>
        <end position="86"/>
    </location>
</feature>
<name>A0A1C6U7Z0_9ACTN</name>
<sequence length="117" mass="13091">MAPPRMSNAMLDVLALMLGAWESDQELHGWQIMRSVRRSGPTVYGVLDRLEDAGWVTATWEPRTAEQPTRPRRRFYRLTPTGAEAARAQAILPVRAPRFRPKPAPGFGRTVSPRPAG</sequence>